<dbReference type="HAMAP" id="MF_00163">
    <property type="entry name" value="Pep_deformylase"/>
    <property type="match status" value="1"/>
</dbReference>
<evidence type="ECO:0000313" key="9">
    <source>
        <dbReference type="Proteomes" id="UP001430953"/>
    </source>
</evidence>
<dbReference type="InterPro" id="IPR023635">
    <property type="entry name" value="Peptide_deformylase"/>
</dbReference>
<dbReference type="PANTHER" id="PTHR10458:SF2">
    <property type="entry name" value="PEPTIDE DEFORMYLASE, MITOCHONDRIAL"/>
    <property type="match status" value="1"/>
</dbReference>
<reference evidence="8 9" key="1">
    <citation type="submission" date="2023-03" db="EMBL/GenBank/DDBJ databases">
        <title>High recombination rates correlate with genetic variation in Cardiocondyla obscurior ants.</title>
        <authorList>
            <person name="Errbii M."/>
        </authorList>
    </citation>
    <scope>NUCLEOTIDE SEQUENCE [LARGE SCALE GENOMIC DNA]</scope>
    <source>
        <strain evidence="8">Alpha-2009</strain>
        <tissue evidence="8">Whole body</tissue>
    </source>
</reference>
<evidence type="ECO:0000256" key="5">
    <source>
        <dbReference type="ARBA" id="ARBA00037114"/>
    </source>
</evidence>
<comment type="caution">
    <text evidence="8">The sequence shown here is derived from an EMBL/GenBank/DDBJ whole genome shotgun (WGS) entry which is preliminary data.</text>
</comment>
<organism evidence="8 9">
    <name type="scientific">Cardiocondyla obscurior</name>
    <dbReference type="NCBI Taxonomy" id="286306"/>
    <lineage>
        <taxon>Eukaryota</taxon>
        <taxon>Metazoa</taxon>
        <taxon>Ecdysozoa</taxon>
        <taxon>Arthropoda</taxon>
        <taxon>Hexapoda</taxon>
        <taxon>Insecta</taxon>
        <taxon>Pterygota</taxon>
        <taxon>Neoptera</taxon>
        <taxon>Endopterygota</taxon>
        <taxon>Hymenoptera</taxon>
        <taxon>Apocrita</taxon>
        <taxon>Aculeata</taxon>
        <taxon>Formicoidea</taxon>
        <taxon>Formicidae</taxon>
        <taxon>Myrmicinae</taxon>
        <taxon>Cardiocondyla</taxon>
    </lineage>
</organism>
<dbReference type="PANTHER" id="PTHR10458">
    <property type="entry name" value="PEPTIDE DEFORMYLASE"/>
    <property type="match status" value="1"/>
</dbReference>
<dbReference type="GO" id="GO:0005739">
    <property type="term" value="C:mitochondrion"/>
    <property type="evidence" value="ECO:0007669"/>
    <property type="project" value="TreeGrafter"/>
</dbReference>
<dbReference type="EMBL" id="JADYXP020000001">
    <property type="protein sequence ID" value="KAL0132793.1"/>
    <property type="molecule type" value="Genomic_DNA"/>
</dbReference>
<keyword evidence="9" id="KW-1185">Reference proteome</keyword>
<evidence type="ECO:0000256" key="2">
    <source>
        <dbReference type="ARBA" id="ARBA00022723"/>
    </source>
</evidence>
<dbReference type="PRINTS" id="PR01576">
    <property type="entry name" value="PDEFORMYLASE"/>
</dbReference>
<comment type="function">
    <text evidence="5 7">Removes the formyl group from the N-terminal Met of newly synthesized proteins.</text>
</comment>
<dbReference type="CDD" id="cd00487">
    <property type="entry name" value="Pep_deformylase"/>
    <property type="match status" value="1"/>
</dbReference>
<evidence type="ECO:0000256" key="4">
    <source>
        <dbReference type="ARBA" id="ARBA00022917"/>
    </source>
</evidence>
<dbReference type="SUPFAM" id="SSF56420">
    <property type="entry name" value="Peptide deformylase"/>
    <property type="match status" value="1"/>
</dbReference>
<dbReference type="GO" id="GO:0042586">
    <property type="term" value="F:peptide deformylase activity"/>
    <property type="evidence" value="ECO:0007669"/>
    <property type="project" value="UniProtKB-EC"/>
</dbReference>
<evidence type="ECO:0000256" key="6">
    <source>
        <dbReference type="ARBA" id="ARBA00048875"/>
    </source>
</evidence>
<name>A0AAW2H043_9HYME</name>
<keyword evidence="3 7" id="KW-0378">Hydrolase</keyword>
<keyword evidence="2 7" id="KW-0479">Metal-binding</keyword>
<dbReference type="AlphaFoldDB" id="A0AAW2H043"/>
<evidence type="ECO:0000256" key="1">
    <source>
        <dbReference type="ARBA" id="ARBA00010759"/>
    </source>
</evidence>
<proteinExistence type="inferred from homology"/>
<gene>
    <name evidence="8" type="ORF">PUN28_000483</name>
</gene>
<evidence type="ECO:0000256" key="7">
    <source>
        <dbReference type="RuleBase" id="RU362111"/>
    </source>
</evidence>
<dbReference type="Pfam" id="PF01327">
    <property type="entry name" value="Pep_deformylase"/>
    <property type="match status" value="1"/>
</dbReference>
<dbReference type="Proteomes" id="UP001430953">
    <property type="component" value="Unassembled WGS sequence"/>
</dbReference>
<evidence type="ECO:0000256" key="3">
    <source>
        <dbReference type="ARBA" id="ARBA00022801"/>
    </source>
</evidence>
<dbReference type="GO" id="GO:0046872">
    <property type="term" value="F:metal ion binding"/>
    <property type="evidence" value="ECO:0007669"/>
    <property type="project" value="UniProtKB-KW"/>
</dbReference>
<dbReference type="GO" id="GO:0006412">
    <property type="term" value="P:translation"/>
    <property type="evidence" value="ECO:0007669"/>
    <property type="project" value="UniProtKB-KW"/>
</dbReference>
<protein>
    <recommendedName>
        <fullName evidence="7">Peptide deformylase</fullName>
        <ecNumber evidence="7">3.5.1.88</ecNumber>
    </recommendedName>
</protein>
<accession>A0AAW2H043</accession>
<dbReference type="InterPro" id="IPR036821">
    <property type="entry name" value="Peptide_deformylase_sf"/>
</dbReference>
<sequence length="243" mass="27834">MFRAHYFGNTVSRAVVVRISSARFISIQKIKETLQQFLGTNSKTQIPYSHVCQVGDPVLRGRAIKVNPEVIKTAEFQKVVKHLTNVMRTYNSFGLSGPQIGLPWQIFVVECTENHMKGVEQSVIKAQEISLVPTTVFINPELKVVDHTPITFYEGCESVRGFTAAVPRAYEVDITALNVTGKQFTWKARGWAARIVQHEYDHLQGRLYLDKMDLKTFHCAAWYKINKNNGKVHLSYWPSYWKK</sequence>
<comment type="similarity">
    <text evidence="1 7">Belongs to the polypeptide deformylase family.</text>
</comment>
<dbReference type="Gene3D" id="3.90.45.10">
    <property type="entry name" value="Peptide deformylase"/>
    <property type="match status" value="1"/>
</dbReference>
<keyword evidence="4 7" id="KW-0648">Protein biosynthesis</keyword>
<evidence type="ECO:0000313" key="8">
    <source>
        <dbReference type="EMBL" id="KAL0132793.1"/>
    </source>
</evidence>
<comment type="catalytic activity">
    <reaction evidence="6 7">
        <text>N-terminal N-formyl-L-methionyl-[peptide] + H2O = N-terminal L-methionyl-[peptide] + formate</text>
        <dbReference type="Rhea" id="RHEA:24420"/>
        <dbReference type="Rhea" id="RHEA-COMP:10639"/>
        <dbReference type="Rhea" id="RHEA-COMP:10640"/>
        <dbReference type="ChEBI" id="CHEBI:15377"/>
        <dbReference type="ChEBI" id="CHEBI:15740"/>
        <dbReference type="ChEBI" id="CHEBI:49298"/>
        <dbReference type="ChEBI" id="CHEBI:64731"/>
        <dbReference type="EC" id="3.5.1.88"/>
    </reaction>
</comment>
<dbReference type="NCBIfam" id="NF001159">
    <property type="entry name" value="PRK00150.1-3"/>
    <property type="match status" value="1"/>
</dbReference>
<dbReference type="FunFam" id="3.90.45.10:FF:000003">
    <property type="entry name" value="Peptide deformylase"/>
    <property type="match status" value="1"/>
</dbReference>
<dbReference type="EC" id="3.5.1.88" evidence="7"/>